<feature type="transmembrane region" description="Helical" evidence="6">
    <location>
        <begin position="158"/>
        <end position="177"/>
    </location>
</feature>
<evidence type="ECO:0000256" key="1">
    <source>
        <dbReference type="ARBA" id="ARBA00004141"/>
    </source>
</evidence>
<comment type="subcellular location">
    <subcellularLocation>
        <location evidence="1">Membrane</location>
        <topology evidence="1">Multi-pass membrane protein</topology>
    </subcellularLocation>
</comment>
<dbReference type="Proteomes" id="UP001279642">
    <property type="component" value="Unassembled WGS sequence"/>
</dbReference>
<dbReference type="EMBL" id="JAXCLW010000002">
    <property type="protein sequence ID" value="MDY0883155.1"/>
    <property type="molecule type" value="Genomic_DNA"/>
</dbReference>
<reference evidence="8 9" key="1">
    <citation type="journal article" date="2016" name="Antonie Van Leeuwenhoek">
        <title>Dongia soli sp. nov., isolated from soil from Dokdo, Korea.</title>
        <authorList>
            <person name="Kim D.U."/>
            <person name="Lee H."/>
            <person name="Kim H."/>
            <person name="Kim S.G."/>
            <person name="Ka J.O."/>
        </authorList>
    </citation>
    <scope>NUCLEOTIDE SEQUENCE [LARGE SCALE GENOMIC DNA]</scope>
    <source>
        <strain evidence="8 9">D78</strain>
    </source>
</reference>
<accession>A0ABU5EAZ5</accession>
<feature type="transmembrane region" description="Helical" evidence="6">
    <location>
        <begin position="44"/>
        <end position="63"/>
    </location>
</feature>
<feature type="transmembrane region" description="Helical" evidence="6">
    <location>
        <begin position="12"/>
        <end position="32"/>
    </location>
</feature>
<dbReference type="InterPro" id="IPR037185">
    <property type="entry name" value="EmrE-like"/>
</dbReference>
<keyword evidence="4 6" id="KW-1133">Transmembrane helix</keyword>
<evidence type="ECO:0000256" key="5">
    <source>
        <dbReference type="ARBA" id="ARBA00023136"/>
    </source>
</evidence>
<feature type="transmembrane region" description="Helical" evidence="6">
    <location>
        <begin position="251"/>
        <end position="272"/>
    </location>
</feature>
<keyword evidence="3 6" id="KW-0812">Transmembrane</keyword>
<evidence type="ECO:0000313" key="9">
    <source>
        <dbReference type="Proteomes" id="UP001279642"/>
    </source>
</evidence>
<gene>
    <name evidence="8" type="ORF">SMD27_09895</name>
</gene>
<proteinExistence type="inferred from homology"/>
<sequence>MSQQAKMHRHGFLPLGCLVTVGSLLGVTANLVKVAHRFDLPLLGFVFWSVLFAGLILVLISALARQAPRLSCHHIEYYLFSGLVSIGLPNALSFSAVPHVGVSFISLATAFPPLVTYLLALGMHMERYQWQRALGVFCGLAGALALALSQSWREPASWIWVLAAFAAPILLSIGNIYRTRRWPAGATSLSLAPGMLLGGALVLFGAAWLSSTSLGFQAYDRAALLLLACQSLIIAITYILFFFLQYVAGPVYLSQIGSVAAIVGSLIAILVLGESASYVLLIAAIFILVGVFLVNRARPAGK</sequence>
<feature type="domain" description="EamA" evidence="7">
    <location>
        <begin position="20"/>
        <end position="146"/>
    </location>
</feature>
<evidence type="ECO:0000256" key="3">
    <source>
        <dbReference type="ARBA" id="ARBA00022692"/>
    </source>
</evidence>
<keyword evidence="5 6" id="KW-0472">Membrane</keyword>
<feature type="transmembrane region" description="Helical" evidence="6">
    <location>
        <begin position="133"/>
        <end position="152"/>
    </location>
</feature>
<organism evidence="8 9">
    <name type="scientific">Dongia soli</name>
    <dbReference type="NCBI Taxonomy" id="600628"/>
    <lineage>
        <taxon>Bacteria</taxon>
        <taxon>Pseudomonadati</taxon>
        <taxon>Pseudomonadota</taxon>
        <taxon>Alphaproteobacteria</taxon>
        <taxon>Rhodospirillales</taxon>
        <taxon>Dongiaceae</taxon>
        <taxon>Dongia</taxon>
    </lineage>
</organism>
<feature type="transmembrane region" description="Helical" evidence="6">
    <location>
        <begin position="222"/>
        <end position="244"/>
    </location>
</feature>
<comment type="similarity">
    <text evidence="2">Belongs to the EamA transporter family.</text>
</comment>
<keyword evidence="9" id="KW-1185">Reference proteome</keyword>
<feature type="transmembrane region" description="Helical" evidence="6">
    <location>
        <begin position="75"/>
        <end position="94"/>
    </location>
</feature>
<evidence type="ECO:0000256" key="4">
    <source>
        <dbReference type="ARBA" id="ARBA00022989"/>
    </source>
</evidence>
<dbReference type="RefSeq" id="WP_320508200.1">
    <property type="nucleotide sequence ID" value="NZ_JAXCLW010000002.1"/>
</dbReference>
<protein>
    <submittedName>
        <fullName evidence="8">DMT family transporter</fullName>
    </submittedName>
</protein>
<name>A0ABU5EAZ5_9PROT</name>
<feature type="transmembrane region" description="Helical" evidence="6">
    <location>
        <begin position="278"/>
        <end position="295"/>
    </location>
</feature>
<feature type="transmembrane region" description="Helical" evidence="6">
    <location>
        <begin position="100"/>
        <end position="121"/>
    </location>
</feature>
<dbReference type="InterPro" id="IPR000620">
    <property type="entry name" value="EamA_dom"/>
</dbReference>
<evidence type="ECO:0000313" key="8">
    <source>
        <dbReference type="EMBL" id="MDY0883155.1"/>
    </source>
</evidence>
<dbReference type="InterPro" id="IPR050638">
    <property type="entry name" value="AA-Vitamin_Transporters"/>
</dbReference>
<comment type="caution">
    <text evidence="8">The sequence shown here is derived from an EMBL/GenBank/DDBJ whole genome shotgun (WGS) entry which is preliminary data.</text>
</comment>
<evidence type="ECO:0000256" key="2">
    <source>
        <dbReference type="ARBA" id="ARBA00007362"/>
    </source>
</evidence>
<dbReference type="SUPFAM" id="SSF103481">
    <property type="entry name" value="Multidrug resistance efflux transporter EmrE"/>
    <property type="match status" value="1"/>
</dbReference>
<dbReference type="PANTHER" id="PTHR32322">
    <property type="entry name" value="INNER MEMBRANE TRANSPORTER"/>
    <property type="match status" value="1"/>
</dbReference>
<dbReference type="Pfam" id="PF00892">
    <property type="entry name" value="EamA"/>
    <property type="match status" value="1"/>
</dbReference>
<feature type="transmembrane region" description="Helical" evidence="6">
    <location>
        <begin position="189"/>
        <end position="210"/>
    </location>
</feature>
<evidence type="ECO:0000256" key="6">
    <source>
        <dbReference type="SAM" id="Phobius"/>
    </source>
</evidence>
<evidence type="ECO:0000259" key="7">
    <source>
        <dbReference type="Pfam" id="PF00892"/>
    </source>
</evidence>
<dbReference type="PANTHER" id="PTHR32322:SF2">
    <property type="entry name" value="EAMA DOMAIN-CONTAINING PROTEIN"/>
    <property type="match status" value="1"/>
</dbReference>